<gene>
    <name evidence="4" type="ORF">DI536_29445</name>
</gene>
<dbReference type="PANTHER" id="PTHR47245">
    <property type="entry name" value="PEPTIDYLPROLYL ISOMERASE"/>
    <property type="match status" value="1"/>
</dbReference>
<protein>
    <submittedName>
        <fullName evidence="4">Peptidyl-prolyl cis-trans isomerase</fullName>
    </submittedName>
</protein>
<dbReference type="InterPro" id="IPR027304">
    <property type="entry name" value="Trigger_fact/SurA_dom_sf"/>
</dbReference>
<dbReference type="PROSITE" id="PS50198">
    <property type="entry name" value="PPIC_PPIASE_2"/>
    <property type="match status" value="1"/>
</dbReference>
<feature type="domain" description="PpiC" evidence="3">
    <location>
        <begin position="146"/>
        <end position="249"/>
    </location>
</feature>
<dbReference type="GO" id="GO:0003755">
    <property type="term" value="F:peptidyl-prolyl cis-trans isomerase activity"/>
    <property type="evidence" value="ECO:0007669"/>
    <property type="project" value="UniProtKB-KW"/>
</dbReference>
<sequence>MRLLLLAMVLVLTGCDSKTPGVATMDFRRPPPTGVTGGTWVAKFSGQTVTDAELAQRFSEMNPYARARFQTAEQRRDYVEGIARFELLAQEAVKKGLQNDPEVVEAARRVMVQQLLKKEVDESTGGITDAQIATYYEQHKSDYVKPAMTRLSHIAFRPERRADAERVFAEVKALNPLDAAGFAKLARENTDDPRTKELDGDMRFLSDEELANQYGAEVAAAAAKLLRVGDVAETLVETPKALHVIKLQGRQLALNLSLEQARPSIQQLLANESKQERFRALVERLKKEAKFEVNDAALAAMVVDPKAPAAQPSGPAPGFIPAPPPVK</sequence>
<dbReference type="AlphaFoldDB" id="A0A2W5SW25"/>
<accession>A0A2W5SW25</accession>
<evidence type="ECO:0000313" key="5">
    <source>
        <dbReference type="Proteomes" id="UP000249061"/>
    </source>
</evidence>
<dbReference type="Gene3D" id="3.10.50.40">
    <property type="match status" value="1"/>
</dbReference>
<evidence type="ECO:0000256" key="1">
    <source>
        <dbReference type="PROSITE-ProRule" id="PRU00278"/>
    </source>
</evidence>
<organism evidence="4 5">
    <name type="scientific">Archangium gephyra</name>
    <dbReference type="NCBI Taxonomy" id="48"/>
    <lineage>
        <taxon>Bacteria</taxon>
        <taxon>Pseudomonadati</taxon>
        <taxon>Myxococcota</taxon>
        <taxon>Myxococcia</taxon>
        <taxon>Myxococcales</taxon>
        <taxon>Cystobacterineae</taxon>
        <taxon>Archangiaceae</taxon>
        <taxon>Archangium</taxon>
    </lineage>
</organism>
<dbReference type="InterPro" id="IPR000297">
    <property type="entry name" value="PPIase_PpiC"/>
</dbReference>
<dbReference type="InterPro" id="IPR050245">
    <property type="entry name" value="PrsA_foldase"/>
</dbReference>
<dbReference type="InterPro" id="IPR046357">
    <property type="entry name" value="PPIase_dom_sf"/>
</dbReference>
<reference evidence="4 5" key="1">
    <citation type="submission" date="2017-08" db="EMBL/GenBank/DDBJ databases">
        <title>Infants hospitalized years apart are colonized by the same room-sourced microbial strains.</title>
        <authorList>
            <person name="Brooks B."/>
            <person name="Olm M.R."/>
            <person name="Firek B.A."/>
            <person name="Baker R."/>
            <person name="Thomas B.C."/>
            <person name="Morowitz M.J."/>
            <person name="Banfield J.F."/>
        </authorList>
    </citation>
    <scope>NUCLEOTIDE SEQUENCE [LARGE SCALE GENOMIC DNA]</scope>
    <source>
        <strain evidence="4">S2_003_000_R2_14</strain>
    </source>
</reference>
<dbReference type="PROSITE" id="PS51257">
    <property type="entry name" value="PROKAR_LIPOPROTEIN"/>
    <property type="match status" value="1"/>
</dbReference>
<dbReference type="Gene3D" id="1.10.4030.10">
    <property type="entry name" value="Porin chaperone SurA, peptide-binding domain"/>
    <property type="match status" value="1"/>
</dbReference>
<dbReference type="SUPFAM" id="SSF109998">
    <property type="entry name" value="Triger factor/SurA peptide-binding domain-like"/>
    <property type="match status" value="1"/>
</dbReference>
<dbReference type="EMBL" id="QFQP01000035">
    <property type="protein sequence ID" value="PZR06992.1"/>
    <property type="molecule type" value="Genomic_DNA"/>
</dbReference>
<evidence type="ECO:0000313" key="4">
    <source>
        <dbReference type="EMBL" id="PZR06992.1"/>
    </source>
</evidence>
<feature type="compositionally biased region" description="Pro residues" evidence="2">
    <location>
        <begin position="314"/>
        <end position="327"/>
    </location>
</feature>
<feature type="region of interest" description="Disordered" evidence="2">
    <location>
        <begin position="307"/>
        <end position="327"/>
    </location>
</feature>
<dbReference type="PANTHER" id="PTHR47245:SF2">
    <property type="entry name" value="PEPTIDYL-PROLYL CIS-TRANS ISOMERASE HP_0175-RELATED"/>
    <property type="match status" value="1"/>
</dbReference>
<keyword evidence="1 4" id="KW-0413">Isomerase</keyword>
<keyword evidence="1" id="KW-0697">Rotamase</keyword>
<proteinExistence type="predicted"/>
<evidence type="ECO:0000259" key="3">
    <source>
        <dbReference type="PROSITE" id="PS50198"/>
    </source>
</evidence>
<dbReference type="SUPFAM" id="SSF54534">
    <property type="entry name" value="FKBP-like"/>
    <property type="match status" value="1"/>
</dbReference>
<dbReference type="Proteomes" id="UP000249061">
    <property type="component" value="Unassembled WGS sequence"/>
</dbReference>
<evidence type="ECO:0000256" key="2">
    <source>
        <dbReference type="SAM" id="MobiDB-lite"/>
    </source>
</evidence>
<comment type="caution">
    <text evidence="4">The sequence shown here is derived from an EMBL/GenBank/DDBJ whole genome shotgun (WGS) entry which is preliminary data.</text>
</comment>
<name>A0A2W5SW25_9BACT</name>
<dbReference type="Pfam" id="PF13145">
    <property type="entry name" value="Rotamase_2"/>
    <property type="match status" value="1"/>
</dbReference>